<dbReference type="Proteomes" id="UP000299102">
    <property type="component" value="Unassembled WGS sequence"/>
</dbReference>
<keyword evidence="2" id="KW-1185">Reference proteome</keyword>
<sequence length="71" mass="7787">MESKQVKPLHYIGETYTDHRRSLSAISAIFYSSVPQMQTDIFALPPPESAPIKVTTVLRPVLASLLPFGGS</sequence>
<accession>A0A4C1SHR8</accession>
<dbReference type="AlphaFoldDB" id="A0A4C1SHR8"/>
<evidence type="ECO:0000313" key="1">
    <source>
        <dbReference type="EMBL" id="GBP00661.1"/>
    </source>
</evidence>
<reference evidence="1 2" key="1">
    <citation type="journal article" date="2019" name="Commun. Biol.">
        <title>The bagworm genome reveals a unique fibroin gene that provides high tensile strength.</title>
        <authorList>
            <person name="Kono N."/>
            <person name="Nakamura H."/>
            <person name="Ohtoshi R."/>
            <person name="Tomita M."/>
            <person name="Numata K."/>
            <person name="Arakawa K."/>
        </authorList>
    </citation>
    <scope>NUCLEOTIDE SEQUENCE [LARGE SCALE GENOMIC DNA]</scope>
</reference>
<name>A0A4C1SHR8_EUMVA</name>
<comment type="caution">
    <text evidence="1">The sequence shown here is derived from an EMBL/GenBank/DDBJ whole genome shotgun (WGS) entry which is preliminary data.</text>
</comment>
<protein>
    <submittedName>
        <fullName evidence="1">Uncharacterized protein</fullName>
    </submittedName>
</protein>
<proteinExistence type="predicted"/>
<gene>
    <name evidence="1" type="ORF">EVAR_100472_1</name>
</gene>
<evidence type="ECO:0000313" key="2">
    <source>
        <dbReference type="Proteomes" id="UP000299102"/>
    </source>
</evidence>
<organism evidence="1 2">
    <name type="scientific">Eumeta variegata</name>
    <name type="common">Bagworm moth</name>
    <name type="synonym">Eumeta japonica</name>
    <dbReference type="NCBI Taxonomy" id="151549"/>
    <lineage>
        <taxon>Eukaryota</taxon>
        <taxon>Metazoa</taxon>
        <taxon>Ecdysozoa</taxon>
        <taxon>Arthropoda</taxon>
        <taxon>Hexapoda</taxon>
        <taxon>Insecta</taxon>
        <taxon>Pterygota</taxon>
        <taxon>Neoptera</taxon>
        <taxon>Endopterygota</taxon>
        <taxon>Lepidoptera</taxon>
        <taxon>Glossata</taxon>
        <taxon>Ditrysia</taxon>
        <taxon>Tineoidea</taxon>
        <taxon>Psychidae</taxon>
        <taxon>Oiketicinae</taxon>
        <taxon>Eumeta</taxon>
    </lineage>
</organism>
<dbReference type="EMBL" id="BGZK01003382">
    <property type="protein sequence ID" value="GBP00661.1"/>
    <property type="molecule type" value="Genomic_DNA"/>
</dbReference>